<dbReference type="OrthoDB" id="2269034at2759"/>
<protein>
    <submittedName>
        <fullName evidence="1">C3H1-type domain-containing protein</fullName>
    </submittedName>
</protein>
<accession>A0A8H7CNW9</accession>
<evidence type="ECO:0000313" key="1">
    <source>
        <dbReference type="EMBL" id="KAF7342852.1"/>
    </source>
</evidence>
<dbReference type="InterPro" id="IPR032675">
    <property type="entry name" value="LRR_dom_sf"/>
</dbReference>
<name>A0A8H7CNW9_9AGAR</name>
<dbReference type="AlphaFoldDB" id="A0A8H7CNW9"/>
<proteinExistence type="predicted"/>
<gene>
    <name evidence="1" type="ORF">MSAN_02001300</name>
</gene>
<dbReference type="EMBL" id="JACAZH010000024">
    <property type="protein sequence ID" value="KAF7342852.1"/>
    <property type="molecule type" value="Genomic_DNA"/>
</dbReference>
<dbReference type="SUPFAM" id="SSF52047">
    <property type="entry name" value="RNI-like"/>
    <property type="match status" value="1"/>
</dbReference>
<dbReference type="Gene3D" id="3.80.10.10">
    <property type="entry name" value="Ribonuclease Inhibitor"/>
    <property type="match status" value="1"/>
</dbReference>
<organism evidence="1 2">
    <name type="scientific">Mycena sanguinolenta</name>
    <dbReference type="NCBI Taxonomy" id="230812"/>
    <lineage>
        <taxon>Eukaryota</taxon>
        <taxon>Fungi</taxon>
        <taxon>Dikarya</taxon>
        <taxon>Basidiomycota</taxon>
        <taxon>Agaricomycotina</taxon>
        <taxon>Agaricomycetes</taxon>
        <taxon>Agaricomycetidae</taxon>
        <taxon>Agaricales</taxon>
        <taxon>Marasmiineae</taxon>
        <taxon>Mycenaceae</taxon>
        <taxon>Mycena</taxon>
    </lineage>
</organism>
<comment type="caution">
    <text evidence="1">The sequence shown here is derived from an EMBL/GenBank/DDBJ whole genome shotgun (WGS) entry which is preliminary data.</text>
</comment>
<keyword evidence="2" id="KW-1185">Reference proteome</keyword>
<reference evidence="1" key="1">
    <citation type="submission" date="2020-05" db="EMBL/GenBank/DDBJ databases">
        <title>Mycena genomes resolve the evolution of fungal bioluminescence.</title>
        <authorList>
            <person name="Tsai I.J."/>
        </authorList>
    </citation>
    <scope>NUCLEOTIDE SEQUENCE</scope>
    <source>
        <strain evidence="1">160909Yilan</strain>
    </source>
</reference>
<sequence>MNLHLTAPFRPIEFPEGAICKPLPRLKTLELWVQQWPIGGPTCITAFAAAPELREIKLVRMSLSQISLPWTQITRLTLSYQSLEQIFEILRQTPNVEDLTVSFNDHSVVQLSPFTLPHLRRIKLSSALILNNLILPALESLELACGRAMERASVQSFLQRSECAIRVFQLDMTDMQNACDCLSDLPSVTDVTIKYADWSTDDFTRFFNWLSGSENRTVLPALEMLYIHGATGNIEVGAMETFLSSRRTSAGGRRKLKLFKLLFSYKNCPDFQVERTLKNLTNLRTGGLQIDITQAHKWTTDYIDSKMVGYVFLAVSGHSRGF</sequence>
<evidence type="ECO:0000313" key="2">
    <source>
        <dbReference type="Proteomes" id="UP000623467"/>
    </source>
</evidence>
<dbReference type="Proteomes" id="UP000623467">
    <property type="component" value="Unassembled WGS sequence"/>
</dbReference>